<dbReference type="PANTHER" id="PTHR43547:SF2">
    <property type="entry name" value="HYBRID SIGNAL TRANSDUCTION HISTIDINE KINASE C"/>
    <property type="match status" value="1"/>
</dbReference>
<feature type="transmembrane region" description="Helical" evidence="2">
    <location>
        <begin position="757"/>
        <end position="778"/>
    </location>
</feature>
<dbReference type="InterPro" id="IPR016032">
    <property type="entry name" value="Sig_transdc_resp-reg_C-effctor"/>
</dbReference>
<dbReference type="GO" id="GO:0006355">
    <property type="term" value="P:regulation of DNA-templated transcription"/>
    <property type="evidence" value="ECO:0007669"/>
    <property type="project" value="InterPro"/>
</dbReference>
<evidence type="ECO:0000256" key="3">
    <source>
        <dbReference type="SAM" id="SignalP"/>
    </source>
</evidence>
<feature type="chain" id="PRO_5012816950" evidence="3">
    <location>
        <begin position="22"/>
        <end position="967"/>
    </location>
</feature>
<dbReference type="STRING" id="536979.SAMN04488055_0774"/>
<evidence type="ECO:0000259" key="4">
    <source>
        <dbReference type="SMART" id="SM00421"/>
    </source>
</evidence>
<name>A0A1N6DI41_9BACT</name>
<dbReference type="Pfam" id="PF07494">
    <property type="entry name" value="Reg_prop"/>
    <property type="match status" value="1"/>
</dbReference>
<keyword evidence="3" id="KW-0732">Signal</keyword>
<dbReference type="SUPFAM" id="SSF46894">
    <property type="entry name" value="C-terminal effector domain of the bipartite response regulators"/>
    <property type="match status" value="1"/>
</dbReference>
<dbReference type="InterPro" id="IPR036388">
    <property type="entry name" value="WH-like_DNA-bd_sf"/>
</dbReference>
<dbReference type="Gene3D" id="2.130.10.10">
    <property type="entry name" value="YVTN repeat-like/Quinoprotein amine dehydrogenase"/>
    <property type="match status" value="2"/>
</dbReference>
<dbReference type="Proteomes" id="UP000185003">
    <property type="component" value="Unassembled WGS sequence"/>
</dbReference>
<keyword evidence="1" id="KW-0597">Phosphoprotein</keyword>
<dbReference type="SUPFAM" id="SSF63829">
    <property type="entry name" value="Calcium-dependent phosphotriesterase"/>
    <property type="match status" value="1"/>
</dbReference>
<keyword evidence="2" id="KW-0812">Transmembrane</keyword>
<gene>
    <name evidence="5" type="ORF">SAMN04488055_0774</name>
</gene>
<feature type="domain" description="HTH luxR-type" evidence="4">
    <location>
        <begin position="907"/>
        <end position="964"/>
    </location>
</feature>
<proteinExistence type="predicted"/>
<organism evidence="5 6">
    <name type="scientific">Chitinophaga niabensis</name>
    <dbReference type="NCBI Taxonomy" id="536979"/>
    <lineage>
        <taxon>Bacteria</taxon>
        <taxon>Pseudomonadati</taxon>
        <taxon>Bacteroidota</taxon>
        <taxon>Chitinophagia</taxon>
        <taxon>Chitinophagales</taxon>
        <taxon>Chitinophagaceae</taxon>
        <taxon>Chitinophaga</taxon>
    </lineage>
</organism>
<keyword evidence="2" id="KW-0472">Membrane</keyword>
<keyword evidence="6" id="KW-1185">Reference proteome</keyword>
<dbReference type="InterPro" id="IPR011110">
    <property type="entry name" value="Reg_prop"/>
</dbReference>
<dbReference type="InterPro" id="IPR015943">
    <property type="entry name" value="WD40/YVTN_repeat-like_dom_sf"/>
</dbReference>
<dbReference type="GO" id="GO:0000155">
    <property type="term" value="F:phosphorelay sensor kinase activity"/>
    <property type="evidence" value="ECO:0007669"/>
    <property type="project" value="TreeGrafter"/>
</dbReference>
<protein>
    <submittedName>
        <fullName evidence="5">Two component regulator propeller</fullName>
    </submittedName>
</protein>
<reference evidence="6" key="1">
    <citation type="submission" date="2016-11" db="EMBL/GenBank/DDBJ databases">
        <authorList>
            <person name="Varghese N."/>
            <person name="Submissions S."/>
        </authorList>
    </citation>
    <scope>NUCLEOTIDE SEQUENCE [LARGE SCALE GENOMIC DNA]</scope>
    <source>
        <strain evidence="6">DSM 24787</strain>
    </source>
</reference>
<dbReference type="Pfam" id="PF07495">
    <property type="entry name" value="Y_Y_Y"/>
    <property type="match status" value="1"/>
</dbReference>
<dbReference type="InterPro" id="IPR000792">
    <property type="entry name" value="Tscrpt_reg_LuxR_C"/>
</dbReference>
<keyword evidence="2" id="KW-1133">Transmembrane helix</keyword>
<evidence type="ECO:0000313" key="6">
    <source>
        <dbReference type="Proteomes" id="UP000185003"/>
    </source>
</evidence>
<sequence>MKKAFVYITILLAFGSVHVSAQNTLGIPLIINYNKSLYKGGLRTWDIKQDSRGIMYFANDEGLVTYNGGFWKLYPLPNKTILRSIYIDKNDRVYVGGQDEIGYFEPGANNVLRYTSVKSMIPQQYRNFSDIWNTVALGESIFFRASDRIFMLVNNRIEVFLPTKGEWLFMGEAGGRLLAMDQHAGLLEYKRNKWLPLVNGSSLKGRVPADFFESGEDKFIIATIDNNLFSLQNDSISHIDNIPRGDLYTPSFARISDSEYVKSTSTQGCIIQDFQHHFIQRISVKEGLKNNNVTSVFVDREKNIWVGVDNSISLVNYNSPIKFLSPDTVNNVIGYSSLIFKDNLYISSSNGAFVAPLSSLKGDLSLVKSRFSLVKNSDDGEGWQLEEMNQEIFLAHNKGVFVIRNNQAVPVAAGAGCWTFLPTSSVYPVTDIVVGTYWGLDLLQYAGNGFHSRGALKGRSDSYRFLVQDETGGIWASHPYRGIYQLQVSTDSMKFNTRLFTNADGLPSTFNNYVFKIRNRIVFPTESGVYEFDPATAKFIPSKFLSVFDGLPVRYMKEDDKGNIWFCSGKKLGIARFSANDRQVTYTISYFPELEGYTLSNFDNVYPYNQQNIFIGSENGSIHINYEKYAEQKLQPTVLLNEIKAIGKEDSLVFGGFFLRDKKDAFSQQPQEVVSLSSVFSSFHFEFSSPIYGRPNNIEYSYRLEGYEREWSAWTSKKEKDYTNLPAGKYTFNLKARDNLNHESATVQYTFTIMPPWYMSVWAKAVYFLVLCLLFYLLNEWHRRKLLQQQKKFDEKQKQLEYIHQLELEKNEKEIIKLQNEKLASEVALKNKELASTSMQLEGNANTFHKLREEVIKLDNNPNNKSDIKSIISLLKEVEDNNANWDKFAVHFDEANDNLLKKLKKDYPKLSQSELKICAYLYLNFSSKQISQLSNITVRGVEIHRYRIRKKLGLQTGESLNSFLGNL</sequence>
<dbReference type="SMART" id="SM00421">
    <property type="entry name" value="HTH_LUXR"/>
    <property type="match status" value="1"/>
</dbReference>
<dbReference type="InterPro" id="IPR013783">
    <property type="entry name" value="Ig-like_fold"/>
</dbReference>
<accession>A0A1N6DI41</accession>
<dbReference type="AlphaFoldDB" id="A0A1N6DI41"/>
<feature type="signal peptide" evidence="3">
    <location>
        <begin position="1"/>
        <end position="21"/>
    </location>
</feature>
<evidence type="ECO:0000256" key="1">
    <source>
        <dbReference type="ARBA" id="ARBA00022553"/>
    </source>
</evidence>
<evidence type="ECO:0000256" key="2">
    <source>
        <dbReference type="SAM" id="Phobius"/>
    </source>
</evidence>
<dbReference type="Gene3D" id="1.10.10.10">
    <property type="entry name" value="Winged helix-like DNA-binding domain superfamily/Winged helix DNA-binding domain"/>
    <property type="match status" value="1"/>
</dbReference>
<evidence type="ECO:0000313" key="5">
    <source>
        <dbReference type="EMBL" id="SIN70452.1"/>
    </source>
</evidence>
<dbReference type="EMBL" id="FSRA01000001">
    <property type="protein sequence ID" value="SIN70452.1"/>
    <property type="molecule type" value="Genomic_DNA"/>
</dbReference>
<dbReference type="GO" id="GO:0003677">
    <property type="term" value="F:DNA binding"/>
    <property type="evidence" value="ECO:0007669"/>
    <property type="project" value="InterPro"/>
</dbReference>
<dbReference type="PANTHER" id="PTHR43547">
    <property type="entry name" value="TWO-COMPONENT HISTIDINE KINASE"/>
    <property type="match status" value="1"/>
</dbReference>
<dbReference type="InterPro" id="IPR011123">
    <property type="entry name" value="Y_Y_Y"/>
</dbReference>
<dbReference type="Gene3D" id="2.60.40.10">
    <property type="entry name" value="Immunoglobulins"/>
    <property type="match status" value="1"/>
</dbReference>
<dbReference type="OrthoDB" id="9809670at2"/>